<feature type="region of interest" description="Disordered" evidence="1">
    <location>
        <begin position="60"/>
        <end position="80"/>
    </location>
</feature>
<reference evidence="2" key="1">
    <citation type="submission" date="2023-02" db="EMBL/GenBank/DDBJ databases">
        <title>Genome of toxic invasive species Heracleum sosnowskyi carries increased number of genes despite the absence of recent whole-genome duplications.</title>
        <authorList>
            <person name="Schelkunov M."/>
            <person name="Shtratnikova V."/>
            <person name="Makarenko M."/>
            <person name="Klepikova A."/>
            <person name="Omelchenko D."/>
            <person name="Novikova G."/>
            <person name="Obukhova E."/>
            <person name="Bogdanov V."/>
            <person name="Penin A."/>
            <person name="Logacheva M."/>
        </authorList>
    </citation>
    <scope>NUCLEOTIDE SEQUENCE</scope>
    <source>
        <strain evidence="2">Hsosn_3</strain>
        <tissue evidence="2">Leaf</tissue>
    </source>
</reference>
<proteinExistence type="predicted"/>
<evidence type="ECO:0000313" key="3">
    <source>
        <dbReference type="Proteomes" id="UP001237642"/>
    </source>
</evidence>
<evidence type="ECO:0000313" key="2">
    <source>
        <dbReference type="EMBL" id="KAK1357228.1"/>
    </source>
</evidence>
<accession>A0AAD8M2P3</accession>
<protein>
    <submittedName>
        <fullName evidence="2">Uncharacterized protein</fullName>
    </submittedName>
</protein>
<gene>
    <name evidence="2" type="ORF">POM88_050484</name>
</gene>
<dbReference type="AlphaFoldDB" id="A0AAD8M2P3"/>
<comment type="caution">
    <text evidence="2">The sequence shown here is derived from an EMBL/GenBank/DDBJ whole genome shotgun (WGS) entry which is preliminary data.</text>
</comment>
<keyword evidence="3" id="KW-1185">Reference proteome</keyword>
<dbReference type="Proteomes" id="UP001237642">
    <property type="component" value="Unassembled WGS sequence"/>
</dbReference>
<sequence>MKRRILRKSWIPMYSNIVGLSYLLNVYLDEINDQIFPGFKFDLTSFSCSVHRSVVAPKNYKGTAKQDPRGSEMKSRKKSRWKIRMGRVLSRQSHFCSHHAQEFSCSS</sequence>
<feature type="compositionally biased region" description="Basic and acidic residues" evidence="1">
    <location>
        <begin position="64"/>
        <end position="74"/>
    </location>
</feature>
<reference evidence="2" key="2">
    <citation type="submission" date="2023-05" db="EMBL/GenBank/DDBJ databases">
        <authorList>
            <person name="Schelkunov M.I."/>
        </authorList>
    </citation>
    <scope>NUCLEOTIDE SEQUENCE</scope>
    <source>
        <strain evidence="2">Hsosn_3</strain>
        <tissue evidence="2">Leaf</tissue>
    </source>
</reference>
<dbReference type="EMBL" id="JAUIZM010000011">
    <property type="protein sequence ID" value="KAK1357228.1"/>
    <property type="molecule type" value="Genomic_DNA"/>
</dbReference>
<evidence type="ECO:0000256" key="1">
    <source>
        <dbReference type="SAM" id="MobiDB-lite"/>
    </source>
</evidence>
<organism evidence="2 3">
    <name type="scientific">Heracleum sosnowskyi</name>
    <dbReference type="NCBI Taxonomy" id="360622"/>
    <lineage>
        <taxon>Eukaryota</taxon>
        <taxon>Viridiplantae</taxon>
        <taxon>Streptophyta</taxon>
        <taxon>Embryophyta</taxon>
        <taxon>Tracheophyta</taxon>
        <taxon>Spermatophyta</taxon>
        <taxon>Magnoliopsida</taxon>
        <taxon>eudicotyledons</taxon>
        <taxon>Gunneridae</taxon>
        <taxon>Pentapetalae</taxon>
        <taxon>asterids</taxon>
        <taxon>campanulids</taxon>
        <taxon>Apiales</taxon>
        <taxon>Apiaceae</taxon>
        <taxon>Apioideae</taxon>
        <taxon>apioid superclade</taxon>
        <taxon>Tordylieae</taxon>
        <taxon>Tordyliinae</taxon>
        <taxon>Heracleum</taxon>
    </lineage>
</organism>
<name>A0AAD8M2P3_9APIA</name>